<accession>I3CJ42</accession>
<feature type="transmembrane region" description="Helical" evidence="1">
    <location>
        <begin position="61"/>
        <end position="82"/>
    </location>
</feature>
<keyword evidence="1" id="KW-0812">Transmembrane</keyword>
<feature type="transmembrane region" description="Helical" evidence="1">
    <location>
        <begin position="158"/>
        <end position="181"/>
    </location>
</feature>
<dbReference type="InterPro" id="IPR025403">
    <property type="entry name" value="TgpA-like_C"/>
</dbReference>
<feature type="transmembrane region" description="Helical" evidence="1">
    <location>
        <begin position="350"/>
        <end position="368"/>
    </location>
</feature>
<evidence type="ECO:0000256" key="1">
    <source>
        <dbReference type="SAM" id="Phobius"/>
    </source>
</evidence>
<evidence type="ECO:0000259" key="2">
    <source>
        <dbReference type="Pfam" id="PF13559"/>
    </source>
</evidence>
<evidence type="ECO:0000313" key="4">
    <source>
        <dbReference type="Proteomes" id="UP000005744"/>
    </source>
</evidence>
<keyword evidence="1" id="KW-1133">Transmembrane helix</keyword>
<dbReference type="EMBL" id="JH600070">
    <property type="protein sequence ID" value="EIJ43635.1"/>
    <property type="molecule type" value="Genomic_DNA"/>
</dbReference>
<feature type="transmembrane region" description="Helical" evidence="1">
    <location>
        <begin position="255"/>
        <end position="278"/>
    </location>
</feature>
<dbReference type="AlphaFoldDB" id="I3CJ42"/>
<feature type="domain" description="Protein-glutamine gamma-glutamyltransferase-like C-terminal" evidence="2">
    <location>
        <begin position="426"/>
        <end position="497"/>
    </location>
</feature>
<feature type="transmembrane region" description="Helical" evidence="1">
    <location>
        <begin position="33"/>
        <end position="55"/>
    </location>
</feature>
<dbReference type="Proteomes" id="UP000005744">
    <property type="component" value="Unassembled WGS sequence"/>
</dbReference>
<sequence length="516" mass="60391">MEVERITTVIRLRQQGEAIDLGFRLVREYALRFYLIWFVIFLPIPLLVYGISHLFFPSWDWVGVLVVWWLKPLYDPLILYFFSRALFGEFPSLRQTLREIWSVLKPSLLVKLLFFYRFSLFRAVQLPVWQLEGLKGKAARQRLSLLKERLTSVNAARLLLVCLHFEWILYFAPFFLIKIFFPNVMDMNTVLYFYDGNIHYVPSWLSFLEIFSYLLAISIVEPLYVVAGFSLYLNRRTQLEGWDIELAFHRIVNRLGRVLSVVLWVLVFSGCVMLYSIYPTVVLADTVESIDKVRAKQEIERVLAAEEFQTETTVFGWRSLNASEDSDKNESQAFKYEEQKDGFFSRALQFFLWILLGIGLAIIVYGVWRWMREQSFLAHSQRNRRALGLQRLAQTPTDLSGLPDNIALSAWACWQAGEQQLAISLLYRGTLKQLSQQYQFKVRESATEQECLQIVRHYAVVELVDYFAQVCRTWQCIAYAHQLPSSSQVQQLCHEWQRLFVMKKASASADTVVISD</sequence>
<dbReference type="Pfam" id="PF13559">
    <property type="entry name" value="DUF4129"/>
    <property type="match status" value="1"/>
</dbReference>
<dbReference type="HOGENOM" id="CLU_040278_0_0_6"/>
<dbReference type="RefSeq" id="WP_002690973.1">
    <property type="nucleotide sequence ID" value="NZ_JH600070.1"/>
</dbReference>
<dbReference type="eggNOG" id="ENOG502Z8D2">
    <property type="taxonomic scope" value="Bacteria"/>
</dbReference>
<proteinExistence type="predicted"/>
<feature type="transmembrane region" description="Helical" evidence="1">
    <location>
        <begin position="210"/>
        <end position="234"/>
    </location>
</feature>
<organism evidence="3 4">
    <name type="scientific">Beggiatoa alba B18LD</name>
    <dbReference type="NCBI Taxonomy" id="395493"/>
    <lineage>
        <taxon>Bacteria</taxon>
        <taxon>Pseudomonadati</taxon>
        <taxon>Pseudomonadota</taxon>
        <taxon>Gammaproteobacteria</taxon>
        <taxon>Thiotrichales</taxon>
        <taxon>Thiotrichaceae</taxon>
        <taxon>Beggiatoa</taxon>
    </lineage>
</organism>
<protein>
    <recommendedName>
        <fullName evidence="2">Protein-glutamine gamma-glutamyltransferase-like C-terminal domain-containing protein</fullName>
    </recommendedName>
</protein>
<name>I3CJ42_9GAMM</name>
<gene>
    <name evidence="3" type="ORF">BegalDRAFT_2800</name>
</gene>
<evidence type="ECO:0000313" key="3">
    <source>
        <dbReference type="EMBL" id="EIJ43635.1"/>
    </source>
</evidence>
<keyword evidence="4" id="KW-1185">Reference proteome</keyword>
<keyword evidence="1" id="KW-0472">Membrane</keyword>
<dbReference type="OrthoDB" id="183980at2"/>
<dbReference type="STRING" id="395493.BegalDRAFT_2800"/>
<reference evidence="3 4" key="1">
    <citation type="submission" date="2011-11" db="EMBL/GenBank/DDBJ databases">
        <title>Improved High-Quality Draft sequence of Beggiatoa alba B18lD.</title>
        <authorList>
            <consortium name="US DOE Joint Genome Institute"/>
            <person name="Lucas S."/>
            <person name="Han J."/>
            <person name="Lapidus A."/>
            <person name="Cheng J.-F."/>
            <person name="Goodwin L."/>
            <person name="Pitluck S."/>
            <person name="Peters L."/>
            <person name="Mikhailova N."/>
            <person name="Held B."/>
            <person name="Detter J.C."/>
            <person name="Han C."/>
            <person name="Tapia R."/>
            <person name="Land M."/>
            <person name="Hauser L."/>
            <person name="Kyrpides N."/>
            <person name="Ivanova N."/>
            <person name="Pagani I."/>
            <person name="Samuel K."/>
            <person name="Teske A."/>
            <person name="Mueller J."/>
            <person name="Woyke T."/>
        </authorList>
    </citation>
    <scope>NUCLEOTIDE SEQUENCE [LARGE SCALE GENOMIC DNA]</scope>
    <source>
        <strain evidence="3 4">B18LD</strain>
    </source>
</reference>